<keyword evidence="3" id="KW-0479">Metal-binding</keyword>
<dbReference type="Proteomes" id="UP000789508">
    <property type="component" value="Unassembled WGS sequence"/>
</dbReference>
<dbReference type="PANTHER" id="PTHR22881">
    <property type="entry name" value="BROMODOMAIN CONTAINING PROTEIN"/>
    <property type="match status" value="1"/>
</dbReference>
<dbReference type="GO" id="GO:0006325">
    <property type="term" value="P:chromatin organization"/>
    <property type="evidence" value="ECO:0007669"/>
    <property type="project" value="UniProtKB-ARBA"/>
</dbReference>
<dbReference type="PRINTS" id="PR00503">
    <property type="entry name" value="BROMODOMAIN"/>
</dbReference>
<reference evidence="7" key="1">
    <citation type="submission" date="2021-06" db="EMBL/GenBank/DDBJ databases">
        <authorList>
            <person name="Kallberg Y."/>
            <person name="Tangrot J."/>
            <person name="Rosling A."/>
        </authorList>
    </citation>
    <scope>NUCLEOTIDE SEQUENCE</scope>
    <source>
        <strain evidence="7">FL130A</strain>
    </source>
</reference>
<evidence type="ECO:0000256" key="3">
    <source>
        <dbReference type="PROSITE-ProRule" id="PRU00094"/>
    </source>
</evidence>
<feature type="domain" description="Bromo" evidence="5">
    <location>
        <begin position="318"/>
        <end position="388"/>
    </location>
</feature>
<feature type="compositionally biased region" description="Basic residues" evidence="4">
    <location>
        <begin position="195"/>
        <end position="206"/>
    </location>
</feature>
<protein>
    <submittedName>
        <fullName evidence="7">2049_t:CDS:1</fullName>
    </submittedName>
</protein>
<dbReference type="SUPFAM" id="SSF57716">
    <property type="entry name" value="Glucocorticoid receptor-like (DNA-binding domain)"/>
    <property type="match status" value="1"/>
</dbReference>
<name>A0A9N8WMG0_9GLOM</name>
<dbReference type="InterPro" id="IPR001487">
    <property type="entry name" value="Bromodomain"/>
</dbReference>
<feature type="compositionally biased region" description="Basic residues" evidence="4">
    <location>
        <begin position="1"/>
        <end position="13"/>
    </location>
</feature>
<keyword evidence="1 2" id="KW-0103">Bromodomain</keyword>
<sequence length="832" mass="90057">MASDKKKSHKRRSTNNNDDIQQTTSSSISNDNNNNTNTTNDEPPPKRARIFLKIQNDNAEIEIGDNSGVTSMDIDDAPTISQNAITPSPSTPSNATTSTKQPMKLKIKFSTSAALSSSTATESSSIAPAAVATTSSTTVPSVESPSNNKEKISKSKPKKPAPEVPAQPVEEIVQMITRRQASLMSGTPKSTSSKSPKKAPAAKKASKIIAPELLDEPSIITRGQAAKSLASSVSGSNGGRKDASPEVSFASTPSKSKSTDIKTKAEAGSSSSAVASPTAKPKTTSTRKITTPKKRVPVIPKRKYEFKAVMLKILEGCEKKDPYGDFIEPVDTAAVPDYLDIIKNPMDFTTIRHKIEDNKYLDIDKFKDDLLLVANNAMTYNPKGTRWYKNAERIYNFVIKAVERDKLNIEKEEAKIKELQAVPTNAQKNRVIPSSSSVALGGKGKSAAYGPRKTTRKRKRTGKYELDGSLIPRPEILEEIDLNPPYFGEPPELTVIGQFAGANPTRPAGFLDYGPYATLGPGVYHTQDTFNYYMRGLLGDVGIAYTSSIQNFMQNMDDEIKADINSRLDNISLGAFSIDNAVNNLIPNKDHIQGEVKINTPQGEIDVVQEIENIKKRKADEELRKAAEQVLLEADFLRGSRNAALAASIASESIESSLEKNKNLLKDIIELRKGASVAVAGKEEQLVEEARERLIQATQQYNIISTTSRVQSMPHVASTQSFTANKGAALLAPTVFGFGTSGQASNPPPVLPTLAAGRELPLLTAAGAHASIPRTGRQRAQSTGARCANCGTSDTPGWRAGETPEQKLCNACGLYYAKNRSHRPSNLWTNKH</sequence>
<evidence type="ECO:0000313" key="7">
    <source>
        <dbReference type="EMBL" id="CAG8489966.1"/>
    </source>
</evidence>
<evidence type="ECO:0000259" key="5">
    <source>
        <dbReference type="PROSITE" id="PS50014"/>
    </source>
</evidence>
<dbReference type="GO" id="GO:0008270">
    <property type="term" value="F:zinc ion binding"/>
    <property type="evidence" value="ECO:0007669"/>
    <property type="project" value="UniProtKB-KW"/>
</dbReference>
<organism evidence="7 8">
    <name type="scientific">Ambispora leptoticha</name>
    <dbReference type="NCBI Taxonomy" id="144679"/>
    <lineage>
        <taxon>Eukaryota</taxon>
        <taxon>Fungi</taxon>
        <taxon>Fungi incertae sedis</taxon>
        <taxon>Mucoromycota</taxon>
        <taxon>Glomeromycotina</taxon>
        <taxon>Glomeromycetes</taxon>
        <taxon>Archaeosporales</taxon>
        <taxon>Ambisporaceae</taxon>
        <taxon>Ambispora</taxon>
    </lineage>
</organism>
<dbReference type="AlphaFoldDB" id="A0A9N8WMG0"/>
<dbReference type="Gene3D" id="1.20.920.10">
    <property type="entry name" value="Bromodomain-like"/>
    <property type="match status" value="1"/>
</dbReference>
<evidence type="ECO:0000259" key="6">
    <source>
        <dbReference type="PROSITE" id="PS50114"/>
    </source>
</evidence>
<dbReference type="Pfam" id="PF00439">
    <property type="entry name" value="Bromodomain"/>
    <property type="match status" value="1"/>
</dbReference>
<dbReference type="GO" id="GO:0006355">
    <property type="term" value="P:regulation of DNA-templated transcription"/>
    <property type="evidence" value="ECO:0007669"/>
    <property type="project" value="InterPro"/>
</dbReference>
<feature type="compositionally biased region" description="Low complexity" evidence="4">
    <location>
        <begin position="86"/>
        <end position="99"/>
    </location>
</feature>
<comment type="caution">
    <text evidence="7">The sequence shown here is derived from an EMBL/GenBank/DDBJ whole genome shotgun (WGS) entry which is preliminary data.</text>
</comment>
<evidence type="ECO:0000256" key="1">
    <source>
        <dbReference type="ARBA" id="ARBA00023117"/>
    </source>
</evidence>
<dbReference type="SMART" id="SM00401">
    <property type="entry name" value="ZnF_GATA"/>
    <property type="match status" value="1"/>
</dbReference>
<dbReference type="PROSITE" id="PS50114">
    <property type="entry name" value="GATA_ZN_FINGER_2"/>
    <property type="match status" value="1"/>
</dbReference>
<dbReference type="InterPro" id="IPR013088">
    <property type="entry name" value="Znf_NHR/GATA"/>
</dbReference>
<feature type="compositionally biased region" description="Low complexity" evidence="4">
    <location>
        <begin position="18"/>
        <end position="41"/>
    </location>
</feature>
<keyword evidence="3" id="KW-0862">Zinc</keyword>
<gene>
    <name evidence="7" type="ORF">ALEPTO_LOCUS2929</name>
</gene>
<keyword evidence="3" id="KW-0863">Zinc-finger</keyword>
<dbReference type="Pfam" id="PF00320">
    <property type="entry name" value="GATA"/>
    <property type="match status" value="1"/>
</dbReference>
<dbReference type="Gene3D" id="3.30.50.10">
    <property type="entry name" value="Erythroid Transcription Factor GATA-1, subunit A"/>
    <property type="match status" value="1"/>
</dbReference>
<dbReference type="PROSITE" id="PS50014">
    <property type="entry name" value="BROMODOMAIN_2"/>
    <property type="match status" value="1"/>
</dbReference>
<evidence type="ECO:0000313" key="8">
    <source>
        <dbReference type="Proteomes" id="UP000789508"/>
    </source>
</evidence>
<dbReference type="SUPFAM" id="SSF47370">
    <property type="entry name" value="Bromodomain"/>
    <property type="match status" value="1"/>
</dbReference>
<feature type="region of interest" description="Disordered" evidence="4">
    <location>
        <begin position="1"/>
        <end position="294"/>
    </location>
</feature>
<dbReference type="OrthoDB" id="21449at2759"/>
<dbReference type="CDD" id="cd00202">
    <property type="entry name" value="ZnF_GATA"/>
    <property type="match status" value="1"/>
</dbReference>
<dbReference type="EMBL" id="CAJVPS010000490">
    <property type="protein sequence ID" value="CAG8489966.1"/>
    <property type="molecule type" value="Genomic_DNA"/>
</dbReference>
<evidence type="ECO:0000256" key="2">
    <source>
        <dbReference type="PROSITE-ProRule" id="PRU00035"/>
    </source>
</evidence>
<keyword evidence="8" id="KW-1185">Reference proteome</keyword>
<feature type="compositionally biased region" description="Low complexity" evidence="4">
    <location>
        <begin position="164"/>
        <end position="174"/>
    </location>
</feature>
<feature type="region of interest" description="Disordered" evidence="4">
    <location>
        <begin position="430"/>
        <end position="460"/>
    </location>
</feature>
<feature type="compositionally biased region" description="Low complexity" evidence="4">
    <location>
        <begin position="110"/>
        <end position="147"/>
    </location>
</feature>
<feature type="domain" description="GATA-type" evidence="6">
    <location>
        <begin position="781"/>
        <end position="824"/>
    </location>
</feature>
<dbReference type="PANTHER" id="PTHR22881:SF27">
    <property type="entry name" value="BROMODOMAIN CONTAINING 7_9"/>
    <property type="match status" value="1"/>
</dbReference>
<accession>A0A9N8WMG0</accession>
<proteinExistence type="predicted"/>
<dbReference type="InterPro" id="IPR000679">
    <property type="entry name" value="Znf_GATA"/>
</dbReference>
<dbReference type="CDD" id="cd04369">
    <property type="entry name" value="Bromodomain"/>
    <property type="match status" value="1"/>
</dbReference>
<feature type="compositionally biased region" description="Low complexity" evidence="4">
    <location>
        <begin position="266"/>
        <end position="279"/>
    </location>
</feature>
<evidence type="ECO:0000256" key="4">
    <source>
        <dbReference type="SAM" id="MobiDB-lite"/>
    </source>
</evidence>
<dbReference type="PROSITE" id="PS00344">
    <property type="entry name" value="GATA_ZN_FINGER_1"/>
    <property type="match status" value="1"/>
</dbReference>
<dbReference type="InterPro" id="IPR036427">
    <property type="entry name" value="Bromodomain-like_sf"/>
</dbReference>
<dbReference type="SMART" id="SM00297">
    <property type="entry name" value="BROMO"/>
    <property type="match status" value="1"/>
</dbReference>
<dbReference type="GO" id="GO:0043565">
    <property type="term" value="F:sequence-specific DNA binding"/>
    <property type="evidence" value="ECO:0007669"/>
    <property type="project" value="InterPro"/>
</dbReference>
<dbReference type="InterPro" id="IPR051831">
    <property type="entry name" value="Bromodomain_contain_prot"/>
</dbReference>